<evidence type="ECO:0000313" key="5">
    <source>
        <dbReference type="Proteomes" id="UP000034956"/>
    </source>
</evidence>
<proteinExistence type="inferred from homology"/>
<evidence type="ECO:0000256" key="1">
    <source>
        <dbReference type="ARBA" id="ARBA00008520"/>
    </source>
</evidence>
<sequence>MSFNKTQLIVFGLIGLVVLILALVLLDVLPGLKSSSGQPTVITGSVKIWGVFDETSDYQTVFANLQTIYPKVTVTYQGFANTKDYESSLLDALAAGQGPDIFMIRNNTLAKDINKIIPVPTTLFSYVNFQNLFPQIVAQDFATQGRIYALPLSIDTLALIYNRDLLDQAALEPPQTWEDLIKDVPALLKTDKTKNISRAAAALGGSRNINNAADILNLLMLQTGTQMTAPDFSKATFASQEGVNALSFYTQFADAKNNAYTWNASLPNSIDMFSQGNLAIIFDYHSAIAQIKARNPFLNLGISAMPQPQTAQKSITYPNYWGLAVSRQSRNPNLAWNIILALTTNTQNAQAYLAAAQKPPALRSLVNNYANDPILNVYAKQILIARDWPETDSNAIAEIFLRAIEAVLSNANPLAALNQAETQVSQIINKRL</sequence>
<keyword evidence="3" id="KW-0732">Signal</keyword>
<dbReference type="GO" id="GO:0015768">
    <property type="term" value="P:maltose transport"/>
    <property type="evidence" value="ECO:0007669"/>
    <property type="project" value="TreeGrafter"/>
</dbReference>
<dbReference type="AlphaFoldDB" id="A0A0G1UBV8"/>
<dbReference type="Proteomes" id="UP000034956">
    <property type="component" value="Unassembled WGS sequence"/>
</dbReference>
<organism evidence="4 5">
    <name type="scientific">Candidatus Jorgensenbacteria bacterium GW2011_GWA1_48_11</name>
    <dbReference type="NCBI Taxonomy" id="1618660"/>
    <lineage>
        <taxon>Bacteria</taxon>
        <taxon>Candidatus Joergenseniibacteriota</taxon>
    </lineage>
</organism>
<dbReference type="InterPro" id="IPR006059">
    <property type="entry name" value="SBP"/>
</dbReference>
<dbReference type="Pfam" id="PF01547">
    <property type="entry name" value="SBP_bac_1"/>
    <property type="match status" value="1"/>
</dbReference>
<comment type="similarity">
    <text evidence="1">Belongs to the bacterial solute-binding protein 1 family.</text>
</comment>
<evidence type="ECO:0000256" key="2">
    <source>
        <dbReference type="ARBA" id="ARBA00022448"/>
    </source>
</evidence>
<dbReference type="PANTHER" id="PTHR30061:SF50">
    <property type="entry name" value="MALTOSE_MALTODEXTRIN-BINDING PERIPLASMIC PROTEIN"/>
    <property type="match status" value="1"/>
</dbReference>
<dbReference type="GO" id="GO:0055052">
    <property type="term" value="C:ATP-binding cassette (ABC) transporter complex, substrate-binding subunit-containing"/>
    <property type="evidence" value="ECO:0007669"/>
    <property type="project" value="TreeGrafter"/>
</dbReference>
<dbReference type="GO" id="GO:0042956">
    <property type="term" value="P:maltodextrin transmembrane transport"/>
    <property type="evidence" value="ECO:0007669"/>
    <property type="project" value="TreeGrafter"/>
</dbReference>
<protein>
    <submittedName>
        <fullName evidence="4">Extracellular solute-binding protein family 1</fullName>
    </submittedName>
</protein>
<evidence type="ECO:0000256" key="3">
    <source>
        <dbReference type="ARBA" id="ARBA00022729"/>
    </source>
</evidence>
<accession>A0A0G1UBV8</accession>
<dbReference type="Gene3D" id="3.40.190.10">
    <property type="entry name" value="Periplasmic binding protein-like II"/>
    <property type="match status" value="1"/>
</dbReference>
<name>A0A0G1UBV8_9BACT</name>
<comment type="caution">
    <text evidence="4">The sequence shown here is derived from an EMBL/GenBank/DDBJ whole genome shotgun (WGS) entry which is preliminary data.</text>
</comment>
<dbReference type="SUPFAM" id="SSF53850">
    <property type="entry name" value="Periplasmic binding protein-like II"/>
    <property type="match status" value="1"/>
</dbReference>
<gene>
    <name evidence="4" type="ORF">UY23_C0001G0208</name>
</gene>
<evidence type="ECO:0000313" key="4">
    <source>
        <dbReference type="EMBL" id="KKU91602.1"/>
    </source>
</evidence>
<dbReference type="EMBL" id="LCPF01000001">
    <property type="protein sequence ID" value="KKU91602.1"/>
    <property type="molecule type" value="Genomic_DNA"/>
</dbReference>
<dbReference type="PANTHER" id="PTHR30061">
    <property type="entry name" value="MALTOSE-BINDING PERIPLASMIC PROTEIN"/>
    <property type="match status" value="1"/>
</dbReference>
<reference evidence="4 5" key="1">
    <citation type="journal article" date="2015" name="Nature">
        <title>rRNA introns, odd ribosomes, and small enigmatic genomes across a large radiation of phyla.</title>
        <authorList>
            <person name="Brown C.T."/>
            <person name="Hug L.A."/>
            <person name="Thomas B.C."/>
            <person name="Sharon I."/>
            <person name="Castelle C.J."/>
            <person name="Singh A."/>
            <person name="Wilkins M.J."/>
            <person name="Williams K.H."/>
            <person name="Banfield J.F."/>
        </authorList>
    </citation>
    <scope>NUCLEOTIDE SEQUENCE [LARGE SCALE GENOMIC DNA]</scope>
</reference>
<keyword evidence="2" id="KW-0813">Transport</keyword>
<dbReference type="GO" id="GO:1901982">
    <property type="term" value="F:maltose binding"/>
    <property type="evidence" value="ECO:0007669"/>
    <property type="project" value="TreeGrafter"/>
</dbReference>